<dbReference type="EMBL" id="AMYB01000005">
    <property type="protein sequence ID" value="OAD01649.1"/>
    <property type="molecule type" value="Genomic_DNA"/>
</dbReference>
<feature type="transmembrane region" description="Helical" evidence="5">
    <location>
        <begin position="219"/>
        <end position="238"/>
    </location>
</feature>
<evidence type="ECO:0000313" key="6">
    <source>
        <dbReference type="EMBL" id="OAD01649.1"/>
    </source>
</evidence>
<keyword evidence="2 5" id="KW-0812">Transmembrane</keyword>
<comment type="subcellular location">
    <subcellularLocation>
        <location evidence="1">Membrane</location>
        <topology evidence="1">Multi-pass membrane protein</topology>
    </subcellularLocation>
</comment>
<accession>A0A162QRP0</accession>
<evidence type="ECO:0000256" key="4">
    <source>
        <dbReference type="ARBA" id="ARBA00023136"/>
    </source>
</evidence>
<dbReference type="SUPFAM" id="SSF103481">
    <property type="entry name" value="Multidrug resistance efflux transporter EmrE"/>
    <property type="match status" value="1"/>
</dbReference>
<comment type="caution">
    <text evidence="6">The sequence shown here is derived from an EMBL/GenBank/DDBJ whole genome shotgun (WGS) entry which is preliminary data.</text>
</comment>
<feature type="non-terminal residue" evidence="6">
    <location>
        <position position="1"/>
    </location>
</feature>
<feature type="transmembrane region" description="Helical" evidence="5">
    <location>
        <begin position="258"/>
        <end position="278"/>
    </location>
</feature>
<evidence type="ECO:0000313" key="7">
    <source>
        <dbReference type="Proteomes" id="UP000077051"/>
    </source>
</evidence>
<evidence type="ECO:0000256" key="1">
    <source>
        <dbReference type="ARBA" id="ARBA00004141"/>
    </source>
</evidence>
<name>A0A162QRP0_MUCCL</name>
<dbReference type="NCBIfam" id="TIGR00803">
    <property type="entry name" value="nst"/>
    <property type="match status" value="1"/>
</dbReference>
<evidence type="ECO:0000256" key="5">
    <source>
        <dbReference type="SAM" id="Phobius"/>
    </source>
</evidence>
<dbReference type="Pfam" id="PF04142">
    <property type="entry name" value="Nuc_sug_transp"/>
    <property type="match status" value="1"/>
</dbReference>
<feature type="transmembrane region" description="Helical" evidence="5">
    <location>
        <begin position="35"/>
        <end position="59"/>
    </location>
</feature>
<feature type="transmembrane region" description="Helical" evidence="5">
    <location>
        <begin position="285"/>
        <end position="305"/>
    </location>
</feature>
<dbReference type="InterPro" id="IPR037185">
    <property type="entry name" value="EmrE-like"/>
</dbReference>
<dbReference type="PIRSF" id="PIRSF005799">
    <property type="entry name" value="UDP-gal_transpt"/>
    <property type="match status" value="1"/>
</dbReference>
<gene>
    <name evidence="6" type="ORF">MUCCIDRAFT_39495</name>
</gene>
<dbReference type="Proteomes" id="UP000077051">
    <property type="component" value="Unassembled WGS sequence"/>
</dbReference>
<proteinExistence type="predicted"/>
<dbReference type="PANTHER" id="PTHR10231">
    <property type="entry name" value="NUCLEOTIDE-SUGAR TRANSMEMBRANE TRANSPORTER"/>
    <property type="match status" value="1"/>
</dbReference>
<dbReference type="AlphaFoldDB" id="A0A162QRP0"/>
<evidence type="ECO:0000256" key="3">
    <source>
        <dbReference type="ARBA" id="ARBA00022989"/>
    </source>
</evidence>
<dbReference type="OrthoDB" id="408493at2759"/>
<organism evidence="6 7">
    <name type="scientific">Mucor lusitanicus CBS 277.49</name>
    <dbReference type="NCBI Taxonomy" id="747725"/>
    <lineage>
        <taxon>Eukaryota</taxon>
        <taxon>Fungi</taxon>
        <taxon>Fungi incertae sedis</taxon>
        <taxon>Mucoromycota</taxon>
        <taxon>Mucoromycotina</taxon>
        <taxon>Mucoromycetes</taxon>
        <taxon>Mucorales</taxon>
        <taxon>Mucorineae</taxon>
        <taxon>Mucoraceae</taxon>
        <taxon>Mucor</taxon>
    </lineage>
</organism>
<keyword evidence="3 5" id="KW-1133">Transmembrane helix</keyword>
<evidence type="ECO:0000256" key="2">
    <source>
        <dbReference type="ARBA" id="ARBA00022692"/>
    </source>
</evidence>
<reference evidence="6 7" key="1">
    <citation type="submission" date="2015-06" db="EMBL/GenBank/DDBJ databases">
        <title>Expansion of signal transduction pathways in fungi by whole-genome duplication.</title>
        <authorList>
            <consortium name="DOE Joint Genome Institute"/>
            <person name="Corrochano L.M."/>
            <person name="Kuo A."/>
            <person name="Marcet-Houben M."/>
            <person name="Polaino S."/>
            <person name="Salamov A."/>
            <person name="Villalobos J.M."/>
            <person name="Alvarez M.I."/>
            <person name="Avalos J."/>
            <person name="Benito E.P."/>
            <person name="Benoit I."/>
            <person name="Burger G."/>
            <person name="Camino L.P."/>
            <person name="Canovas D."/>
            <person name="Cerda-Olmedo E."/>
            <person name="Cheng J.-F."/>
            <person name="Dominguez A."/>
            <person name="Elias M."/>
            <person name="Eslava A.P."/>
            <person name="Glaser F."/>
            <person name="Grimwood J."/>
            <person name="Gutierrez G."/>
            <person name="Heitman J."/>
            <person name="Henrissat B."/>
            <person name="Iturriaga E.A."/>
            <person name="Lang B.F."/>
            <person name="Lavin J.L."/>
            <person name="Lee S."/>
            <person name="Li W."/>
            <person name="Lindquist E."/>
            <person name="Lopez-Garcia S."/>
            <person name="Luque E.M."/>
            <person name="Marcos A.T."/>
            <person name="Martin J."/>
            <person name="Mccluskey K."/>
            <person name="Medina H.R."/>
            <person name="Miralles-Duran A."/>
            <person name="Miyazaki A."/>
            <person name="Munoz-Torres E."/>
            <person name="Oguiza J.A."/>
            <person name="Ohm R."/>
            <person name="Olmedo M."/>
            <person name="Orejas M."/>
            <person name="Ortiz-Castellanos L."/>
            <person name="Pisabarro A.G."/>
            <person name="Rodriguez-Romero J."/>
            <person name="Ruiz-Herrera J."/>
            <person name="Ruiz-Vazquez R."/>
            <person name="Sanz C."/>
            <person name="Schackwitz W."/>
            <person name="Schmutz J."/>
            <person name="Shahriari M."/>
            <person name="Shelest E."/>
            <person name="Silva-Franco F."/>
            <person name="Soanes D."/>
            <person name="Syed K."/>
            <person name="Tagua V.G."/>
            <person name="Talbot N.J."/>
            <person name="Thon M."/>
            <person name="De Vries R.P."/>
            <person name="Wiebenga A."/>
            <person name="Yadav J.S."/>
            <person name="Braun E.L."/>
            <person name="Baker S."/>
            <person name="Garre V."/>
            <person name="Horwitz B."/>
            <person name="Torres-Martinez S."/>
            <person name="Idnurm A."/>
            <person name="Herrera-Estrella A."/>
            <person name="Gabaldon T."/>
            <person name="Grigoriev I.V."/>
        </authorList>
    </citation>
    <scope>NUCLEOTIDE SEQUENCE [LARGE SCALE GENOMIC DNA]</scope>
    <source>
        <strain evidence="6 7">CBS 277.49</strain>
    </source>
</reference>
<sequence>NLKYVSLLTLVIQNSALILFMRYTRASVPADKLYLASTAVLMSEVIKTLVCLVVVYRLLPSHGRSLRKLYNFLYRELVVNWKETIKLALPAILYLVQNNLQYVAATNLDAATFQVTYQLKILTTAFFSVVMLDRRLSKTKWTALAILTAGIALVVLPKDAIHQLLGWEPVALTEQEANKIGNQSNAKGLISVLAACVLSGIAGVYFEKIVKTAAAKIQLWIRNIQLSMFSVLLGGVFVVGLQDGPAIWRDGFFQNYSIMTWIVILIQAGGGLIVGLVVRYADNILKGFATSISIILSSLVSYWLFQFEVSVLFGLGALLVVYATYLYGSSSN</sequence>
<dbReference type="InterPro" id="IPR007271">
    <property type="entry name" value="Nuc_sug_transpt"/>
</dbReference>
<feature type="transmembrane region" description="Helical" evidence="5">
    <location>
        <begin position="311"/>
        <end position="328"/>
    </location>
</feature>
<feature type="transmembrane region" description="Helical" evidence="5">
    <location>
        <begin position="141"/>
        <end position="157"/>
    </location>
</feature>
<feature type="transmembrane region" description="Helical" evidence="5">
    <location>
        <begin position="7"/>
        <end position="23"/>
    </location>
</feature>
<dbReference type="STRING" id="747725.A0A162QRP0"/>
<dbReference type="GO" id="GO:0015165">
    <property type="term" value="F:pyrimidine nucleotide-sugar transmembrane transporter activity"/>
    <property type="evidence" value="ECO:0007669"/>
    <property type="project" value="InterPro"/>
</dbReference>
<protein>
    <submittedName>
        <fullName evidence="6">Uncharacterized protein</fullName>
    </submittedName>
</protein>
<keyword evidence="7" id="KW-1185">Reference proteome</keyword>
<keyword evidence="4 5" id="KW-0472">Membrane</keyword>
<dbReference type="VEuPathDB" id="FungiDB:MUCCIDRAFT_39495"/>
<dbReference type="GO" id="GO:0000139">
    <property type="term" value="C:Golgi membrane"/>
    <property type="evidence" value="ECO:0007669"/>
    <property type="project" value="InterPro"/>
</dbReference>
<feature type="transmembrane region" description="Helical" evidence="5">
    <location>
        <begin position="188"/>
        <end position="207"/>
    </location>
</feature>